<accession>A0AAN6UMV3</accession>
<reference evidence="1" key="1">
    <citation type="journal article" date="2023" name="Mol. Phylogenet. Evol.">
        <title>Genome-scale phylogeny and comparative genomics of the fungal order Sordariales.</title>
        <authorList>
            <person name="Hensen N."/>
            <person name="Bonometti L."/>
            <person name="Westerberg I."/>
            <person name="Brannstrom I.O."/>
            <person name="Guillou S."/>
            <person name="Cros-Aarteil S."/>
            <person name="Calhoun S."/>
            <person name="Haridas S."/>
            <person name="Kuo A."/>
            <person name="Mondo S."/>
            <person name="Pangilinan J."/>
            <person name="Riley R."/>
            <person name="LaButti K."/>
            <person name="Andreopoulos B."/>
            <person name="Lipzen A."/>
            <person name="Chen C."/>
            <person name="Yan M."/>
            <person name="Daum C."/>
            <person name="Ng V."/>
            <person name="Clum A."/>
            <person name="Steindorff A."/>
            <person name="Ohm R.A."/>
            <person name="Martin F."/>
            <person name="Silar P."/>
            <person name="Natvig D.O."/>
            <person name="Lalanne C."/>
            <person name="Gautier V."/>
            <person name="Ament-Velasquez S.L."/>
            <person name="Kruys A."/>
            <person name="Hutchinson M.I."/>
            <person name="Powell A.J."/>
            <person name="Barry K."/>
            <person name="Miller A.N."/>
            <person name="Grigoriev I.V."/>
            <person name="Debuchy R."/>
            <person name="Gladieux P."/>
            <person name="Hiltunen Thoren M."/>
            <person name="Johannesson H."/>
        </authorList>
    </citation>
    <scope>NUCLEOTIDE SEQUENCE</scope>
    <source>
        <strain evidence="1">CBS 123565</strain>
    </source>
</reference>
<gene>
    <name evidence="1" type="ORF">BT67DRAFT_448836</name>
</gene>
<dbReference type="EMBL" id="MU853405">
    <property type="protein sequence ID" value="KAK4135957.1"/>
    <property type="molecule type" value="Genomic_DNA"/>
</dbReference>
<keyword evidence="2" id="KW-1185">Reference proteome</keyword>
<reference evidence="1" key="2">
    <citation type="submission" date="2023-05" db="EMBL/GenBank/DDBJ databases">
        <authorList>
            <consortium name="Lawrence Berkeley National Laboratory"/>
            <person name="Steindorff A."/>
            <person name="Hensen N."/>
            <person name="Bonometti L."/>
            <person name="Westerberg I."/>
            <person name="Brannstrom I.O."/>
            <person name="Guillou S."/>
            <person name="Cros-Aarteil S."/>
            <person name="Calhoun S."/>
            <person name="Haridas S."/>
            <person name="Kuo A."/>
            <person name="Mondo S."/>
            <person name="Pangilinan J."/>
            <person name="Riley R."/>
            <person name="Labutti K."/>
            <person name="Andreopoulos B."/>
            <person name="Lipzen A."/>
            <person name="Chen C."/>
            <person name="Yanf M."/>
            <person name="Daum C."/>
            <person name="Ng V."/>
            <person name="Clum A."/>
            <person name="Ohm R."/>
            <person name="Martin F."/>
            <person name="Silar P."/>
            <person name="Natvig D."/>
            <person name="Lalanne C."/>
            <person name="Gautier V."/>
            <person name="Ament-Velasquez S.L."/>
            <person name="Kruys A."/>
            <person name="Hutchinson M.I."/>
            <person name="Powell A.J."/>
            <person name="Barry K."/>
            <person name="Miller A.N."/>
            <person name="Grigoriev I.V."/>
            <person name="Debuchy R."/>
            <person name="Gladieux P."/>
            <person name="Thoren M.H."/>
            <person name="Johannesson H."/>
        </authorList>
    </citation>
    <scope>NUCLEOTIDE SEQUENCE</scope>
    <source>
        <strain evidence="1">CBS 123565</strain>
    </source>
</reference>
<comment type="caution">
    <text evidence="1">The sequence shown here is derived from an EMBL/GenBank/DDBJ whole genome shotgun (WGS) entry which is preliminary data.</text>
</comment>
<protein>
    <submittedName>
        <fullName evidence="1">Uncharacterized protein</fullName>
    </submittedName>
</protein>
<organism evidence="1 2">
    <name type="scientific">Trichocladium antarcticum</name>
    <dbReference type="NCBI Taxonomy" id="1450529"/>
    <lineage>
        <taxon>Eukaryota</taxon>
        <taxon>Fungi</taxon>
        <taxon>Dikarya</taxon>
        <taxon>Ascomycota</taxon>
        <taxon>Pezizomycotina</taxon>
        <taxon>Sordariomycetes</taxon>
        <taxon>Sordariomycetidae</taxon>
        <taxon>Sordariales</taxon>
        <taxon>Chaetomiaceae</taxon>
        <taxon>Trichocladium</taxon>
    </lineage>
</organism>
<sequence length="159" mass="17659">MEVDLVSWFKDGTKDNLKMLARDVHHPVDDPEITIRLKHGIHTVFLLVMIDWPFSRVTAELLSVLQERYPKGLTTSIAPPETTPVPTNDGDVKAVYAIPKNPNDLSQGWKNLKAQPTDTVGGKGLTEMCSVAFALLHLEASEENVKFQVEIPALDDEEA</sequence>
<dbReference type="AlphaFoldDB" id="A0AAN6UMV3"/>
<dbReference type="Proteomes" id="UP001304895">
    <property type="component" value="Unassembled WGS sequence"/>
</dbReference>
<evidence type="ECO:0000313" key="2">
    <source>
        <dbReference type="Proteomes" id="UP001304895"/>
    </source>
</evidence>
<proteinExistence type="predicted"/>
<name>A0AAN6UMV3_9PEZI</name>
<evidence type="ECO:0000313" key="1">
    <source>
        <dbReference type="EMBL" id="KAK4135957.1"/>
    </source>
</evidence>